<dbReference type="GeneID" id="94293551"/>
<dbReference type="PROSITE" id="PS00518">
    <property type="entry name" value="ZF_RING_1"/>
    <property type="match status" value="1"/>
</dbReference>
<evidence type="ECO:0000313" key="7">
    <source>
        <dbReference type="EMBL" id="KAG5509892.1"/>
    </source>
</evidence>
<dbReference type="Pfam" id="PF13445">
    <property type="entry name" value="zf-RING_UBOX"/>
    <property type="match status" value="1"/>
</dbReference>
<protein>
    <recommendedName>
        <fullName evidence="6">RING-type domain-containing protein</fullName>
    </recommendedName>
</protein>
<dbReference type="AlphaFoldDB" id="A0A836I1Z1"/>
<dbReference type="InterPro" id="IPR001841">
    <property type="entry name" value="Znf_RING"/>
</dbReference>
<proteinExistence type="predicted"/>
<dbReference type="OrthoDB" id="6105938at2759"/>
<feature type="coiled-coil region" evidence="5">
    <location>
        <begin position="490"/>
        <end position="517"/>
    </location>
</feature>
<keyword evidence="3" id="KW-0862">Zinc</keyword>
<dbReference type="Gene3D" id="3.30.40.10">
    <property type="entry name" value="Zinc/RING finger domain, C3HC4 (zinc finger)"/>
    <property type="match status" value="1"/>
</dbReference>
<evidence type="ECO:0000259" key="6">
    <source>
        <dbReference type="PROSITE" id="PS50089"/>
    </source>
</evidence>
<organism evidence="7 8">
    <name type="scientific">Porcisia hertigi</name>
    <dbReference type="NCBI Taxonomy" id="2761500"/>
    <lineage>
        <taxon>Eukaryota</taxon>
        <taxon>Discoba</taxon>
        <taxon>Euglenozoa</taxon>
        <taxon>Kinetoplastea</taxon>
        <taxon>Metakinetoplastina</taxon>
        <taxon>Trypanosomatida</taxon>
        <taxon>Trypanosomatidae</taxon>
        <taxon>Leishmaniinae</taxon>
        <taxon>Porcisia</taxon>
    </lineage>
</organism>
<evidence type="ECO:0000256" key="2">
    <source>
        <dbReference type="ARBA" id="ARBA00022771"/>
    </source>
</evidence>
<evidence type="ECO:0000256" key="3">
    <source>
        <dbReference type="ARBA" id="ARBA00022833"/>
    </source>
</evidence>
<keyword evidence="2 4" id="KW-0863">Zinc-finger</keyword>
<sequence length="888" mass="98036">MQPGSNGLPISQRSEFGRAMAAKRTSGADRSAVGDTYTLTQPRSCLALPVIRQSQDKAMSANGVSSAPHANPLMRSSDVAGFPSSNSASSSAPYVITAKTSRGELLAIITQLQADLARRTDSVNAIQRNFERLSAMHHAEQFELQRLRLLEKTRSADETRGSRDAEHQQWESVLEEMRHKACVQQTSYTLLEEKLQVMSVLCSLQKNTQQLTASHADGFRGIVQAEAAAYAQLYASAMAERTAIGVEHDARHQQMLCKELTQLAVGHYTQIAQHLARGPLIDGQRVLEAAVPASIPAAQELVRQRLLDAAEEVREYIAATNAAAEQERARNEAEHQRVREELGRTLGEIPSLRLRAIEEAESGSRSALIFGALQLLTVTHRTFLDGCLMCAKTEAAASLVSSSFETMSALLTRRVSDWCDAAGTQLDNFCHTIEFSMNENARVFAGKWQDNVQELLCAERERSQDLRKTETLAMEADWSKKHDAVQRAHAVQLMQVRSDLTAQLEASENRRVAAELQSRTNEAALIRAKSDYAAEVRALEAHWQSSISDAVRRCEERWTRALEEYQERQNARTGAVVQLLDDLLLTRLRCVCEEEDARADLYRNHWKNQVQGLRNEHAATMQYCVTSAVCFERIQHHEQGEAASRAVLYAAAATDWAALLNSEVVHRAQAHHALAMSTAAARLGGVRAEAAEHEGKWRQKIAALEADVQQANAERVAAVNRASDAVAAAREAQATLQRTQKDFAAYRSGVTATAQRIEVAENATESACCCPLCLKLYSQPLACVPCGHIYCANCLLRHARNRSLSSLTSSSASRVGASTQEEDGAGTRSELEVAQWLHGRFTSHSRLFCPECTSANVSTVVELQAFGELTAKYDYKRRNLSMLLTELR</sequence>
<dbReference type="SUPFAM" id="SSF57850">
    <property type="entry name" value="RING/U-box"/>
    <property type="match status" value="1"/>
</dbReference>
<dbReference type="RefSeq" id="XP_067758899.1">
    <property type="nucleotide sequence ID" value="XM_067903474.1"/>
</dbReference>
<keyword evidence="1" id="KW-0479">Metal-binding</keyword>
<dbReference type="InterPro" id="IPR027370">
    <property type="entry name" value="Znf-RING_euk"/>
</dbReference>
<dbReference type="EMBL" id="JAFJZO010000012">
    <property type="protein sequence ID" value="KAG5509892.1"/>
    <property type="molecule type" value="Genomic_DNA"/>
</dbReference>
<evidence type="ECO:0000256" key="5">
    <source>
        <dbReference type="SAM" id="Coils"/>
    </source>
</evidence>
<evidence type="ECO:0000313" key="8">
    <source>
        <dbReference type="Proteomes" id="UP000674318"/>
    </source>
</evidence>
<feature type="domain" description="RING-type" evidence="6">
    <location>
        <begin position="770"/>
        <end position="795"/>
    </location>
</feature>
<comment type="caution">
    <text evidence="7">The sequence shown here is derived from an EMBL/GenBank/DDBJ whole genome shotgun (WGS) entry which is preliminary data.</text>
</comment>
<dbReference type="GO" id="GO:0008270">
    <property type="term" value="F:zinc ion binding"/>
    <property type="evidence" value="ECO:0007669"/>
    <property type="project" value="UniProtKB-KW"/>
</dbReference>
<keyword evidence="8" id="KW-1185">Reference proteome</keyword>
<gene>
    <name evidence="7" type="ORF">JKF63_07537</name>
</gene>
<feature type="coiled-coil region" evidence="5">
    <location>
        <begin position="694"/>
        <end position="721"/>
    </location>
</feature>
<accession>A0A836I1Z1</accession>
<dbReference type="PROSITE" id="PS50089">
    <property type="entry name" value="ZF_RING_2"/>
    <property type="match status" value="1"/>
</dbReference>
<reference evidence="7 8" key="1">
    <citation type="submission" date="2021-02" db="EMBL/GenBank/DDBJ databases">
        <title>Porcisia hertigi Genome sequencing and assembly.</title>
        <authorList>
            <person name="Almutairi H."/>
            <person name="Gatherer D."/>
        </authorList>
    </citation>
    <scope>NUCLEOTIDE SEQUENCE [LARGE SCALE GENOMIC DNA]</scope>
    <source>
        <strain evidence="7 8">C119</strain>
    </source>
</reference>
<dbReference type="KEGG" id="phet:94293551"/>
<keyword evidence="5" id="KW-0175">Coiled coil</keyword>
<name>A0A836I1Z1_9TRYP</name>
<dbReference type="Proteomes" id="UP000674318">
    <property type="component" value="Unassembled WGS sequence"/>
</dbReference>
<evidence type="ECO:0000256" key="1">
    <source>
        <dbReference type="ARBA" id="ARBA00022723"/>
    </source>
</evidence>
<dbReference type="SMART" id="SM00184">
    <property type="entry name" value="RING"/>
    <property type="match status" value="1"/>
</dbReference>
<dbReference type="InterPro" id="IPR017907">
    <property type="entry name" value="Znf_RING_CS"/>
</dbReference>
<evidence type="ECO:0000256" key="4">
    <source>
        <dbReference type="PROSITE-ProRule" id="PRU00175"/>
    </source>
</evidence>
<dbReference type="InterPro" id="IPR013083">
    <property type="entry name" value="Znf_RING/FYVE/PHD"/>
</dbReference>